<dbReference type="Proteomes" id="UP000247810">
    <property type="component" value="Unassembled WGS sequence"/>
</dbReference>
<proteinExistence type="predicted"/>
<keyword evidence="3" id="KW-1185">Reference proteome</keyword>
<evidence type="ECO:0000256" key="1">
    <source>
        <dbReference type="SAM" id="MobiDB-lite"/>
    </source>
</evidence>
<name>A0A319DCU9_9EURO</name>
<sequence length="119" mass="13063">MALEVGEVPLLTSDSLTGRQAGSYAAAEIPATIYHWTGPCRRSSPALLEWEGSRTLAVDVLSNNGYDCAAPVPRLELEILRVVQEPWRQPRLMVAVDHEAKSKSETAKPAVRQLPRASR</sequence>
<dbReference type="OrthoDB" id="4509827at2759"/>
<reference evidence="2 3" key="1">
    <citation type="submission" date="2018-02" db="EMBL/GenBank/DDBJ databases">
        <title>The genomes of Aspergillus section Nigri reveals drivers in fungal speciation.</title>
        <authorList>
            <consortium name="DOE Joint Genome Institute"/>
            <person name="Vesth T.C."/>
            <person name="Nybo J."/>
            <person name="Theobald S."/>
            <person name="Brandl J."/>
            <person name="Frisvad J.C."/>
            <person name="Nielsen K.F."/>
            <person name="Lyhne E.K."/>
            <person name="Kogle M.E."/>
            <person name="Kuo A."/>
            <person name="Riley R."/>
            <person name="Clum A."/>
            <person name="Nolan M."/>
            <person name="Lipzen A."/>
            <person name="Salamov A."/>
            <person name="Henrissat B."/>
            <person name="Wiebenga A."/>
            <person name="De vries R.P."/>
            <person name="Grigoriev I.V."/>
            <person name="Mortensen U.H."/>
            <person name="Andersen M.R."/>
            <person name="Baker S.E."/>
        </authorList>
    </citation>
    <scope>NUCLEOTIDE SEQUENCE [LARGE SCALE GENOMIC DNA]</scope>
    <source>
        <strain evidence="2 3">CBS 707.79</strain>
    </source>
</reference>
<protein>
    <submittedName>
        <fullName evidence="2">Uncharacterized protein</fullName>
    </submittedName>
</protein>
<dbReference type="AlphaFoldDB" id="A0A319DCU9"/>
<evidence type="ECO:0000313" key="2">
    <source>
        <dbReference type="EMBL" id="PYH94994.1"/>
    </source>
</evidence>
<organism evidence="2 3">
    <name type="scientific">Aspergillus ellipticus CBS 707.79</name>
    <dbReference type="NCBI Taxonomy" id="1448320"/>
    <lineage>
        <taxon>Eukaryota</taxon>
        <taxon>Fungi</taxon>
        <taxon>Dikarya</taxon>
        <taxon>Ascomycota</taxon>
        <taxon>Pezizomycotina</taxon>
        <taxon>Eurotiomycetes</taxon>
        <taxon>Eurotiomycetidae</taxon>
        <taxon>Eurotiales</taxon>
        <taxon>Aspergillaceae</taxon>
        <taxon>Aspergillus</taxon>
        <taxon>Aspergillus subgen. Circumdati</taxon>
    </lineage>
</organism>
<feature type="region of interest" description="Disordered" evidence="1">
    <location>
        <begin position="98"/>
        <end position="119"/>
    </location>
</feature>
<evidence type="ECO:0000313" key="3">
    <source>
        <dbReference type="Proteomes" id="UP000247810"/>
    </source>
</evidence>
<dbReference type="VEuPathDB" id="FungiDB:BO71DRAFT_429411"/>
<accession>A0A319DCU9</accession>
<gene>
    <name evidence="2" type="ORF">BO71DRAFT_429411</name>
</gene>
<dbReference type="EMBL" id="KZ825861">
    <property type="protein sequence ID" value="PYH94994.1"/>
    <property type="molecule type" value="Genomic_DNA"/>
</dbReference>